<dbReference type="InterPro" id="IPR024535">
    <property type="entry name" value="RHGA/B-epi-like_pectate_lyase"/>
</dbReference>
<comment type="caution">
    <text evidence="2">The sequence shown here is derived from an EMBL/GenBank/DDBJ whole genome shotgun (WGS) entry which is preliminary data.</text>
</comment>
<reference evidence="3" key="1">
    <citation type="journal article" date="2019" name="Int. J. Syst. Evol. Microbiol.">
        <title>The Global Catalogue of Microorganisms (GCM) 10K type strain sequencing project: providing services to taxonomists for standard genome sequencing and annotation.</title>
        <authorList>
            <consortium name="The Broad Institute Genomics Platform"/>
            <consortium name="The Broad Institute Genome Sequencing Center for Infectious Disease"/>
            <person name="Wu L."/>
            <person name="Ma J."/>
        </authorList>
    </citation>
    <scope>NUCLEOTIDE SEQUENCE [LARGE SCALE GENOMIC DNA]</scope>
    <source>
        <strain evidence="3">NBRC 111980</strain>
    </source>
</reference>
<keyword evidence="3" id="KW-1185">Reference proteome</keyword>
<dbReference type="InterPro" id="IPR011050">
    <property type="entry name" value="Pectin_lyase_fold/virulence"/>
</dbReference>
<dbReference type="Proteomes" id="UP001156670">
    <property type="component" value="Unassembled WGS sequence"/>
</dbReference>
<dbReference type="RefSeq" id="WP_284322505.1">
    <property type="nucleotide sequence ID" value="NZ_BSOB01000050.1"/>
</dbReference>
<organism evidence="2 3">
    <name type="scientific">Dyella acidisoli</name>
    <dbReference type="NCBI Taxonomy" id="1867834"/>
    <lineage>
        <taxon>Bacteria</taxon>
        <taxon>Pseudomonadati</taxon>
        <taxon>Pseudomonadota</taxon>
        <taxon>Gammaproteobacteria</taxon>
        <taxon>Lysobacterales</taxon>
        <taxon>Rhodanobacteraceae</taxon>
        <taxon>Dyella</taxon>
    </lineage>
</organism>
<dbReference type="SUPFAM" id="SSF51126">
    <property type="entry name" value="Pectin lyase-like"/>
    <property type="match status" value="1"/>
</dbReference>
<dbReference type="Pfam" id="PF12708">
    <property type="entry name" value="Pect-lyase_RHGA_epim"/>
    <property type="match status" value="1"/>
</dbReference>
<dbReference type="EMBL" id="BSOB01000050">
    <property type="protein sequence ID" value="GLQ94815.1"/>
    <property type="molecule type" value="Genomic_DNA"/>
</dbReference>
<name>A0ABQ5XWN9_9GAMM</name>
<accession>A0ABQ5XWN9</accession>
<proteinExistence type="predicted"/>
<evidence type="ECO:0000313" key="2">
    <source>
        <dbReference type="EMBL" id="GLQ94815.1"/>
    </source>
</evidence>
<evidence type="ECO:0000313" key="3">
    <source>
        <dbReference type="Proteomes" id="UP001156670"/>
    </source>
</evidence>
<feature type="domain" description="Rhamnogalacturonase A/B/Epimerase-like pectate lyase" evidence="1">
    <location>
        <begin position="102"/>
        <end position="171"/>
    </location>
</feature>
<dbReference type="InterPro" id="IPR012334">
    <property type="entry name" value="Pectin_lyas_fold"/>
</dbReference>
<evidence type="ECO:0000259" key="1">
    <source>
        <dbReference type="Pfam" id="PF12708"/>
    </source>
</evidence>
<protein>
    <recommendedName>
        <fullName evidence="1">Rhamnogalacturonase A/B/Epimerase-like pectate lyase domain-containing protein</fullName>
    </recommendedName>
</protein>
<dbReference type="Gene3D" id="2.160.20.10">
    <property type="entry name" value="Single-stranded right-handed beta-helix, Pectin lyase-like"/>
    <property type="match status" value="2"/>
</dbReference>
<gene>
    <name evidence="2" type="ORF">GCM10007901_37680</name>
</gene>
<sequence length="481" mass="49666">MERRKFLEAFPLAVGGAMALGSGDSCAQGISGDTVWLANIAALRLATSTTLPDTFCQLLGYSTNGDGGQGLFVVGANAADNNGTIINDASGRSWYRAGYGNWRSVKWFGATGNGTTDDTVAIQNAINVGAGTVYFPAGHYVTSATLVVSTTGTQIVGESKGAAQISPTASVDVFHFSNVGLCGFASMSVSFAGAPTAGAVLNVDTCGFFRCEDFYFYNCYYGVYVNGVNAPCYIQTFDIDTVSHIGIYWNQPTPGTSNGGLIFIESGTISCPSSNAATGIALFGGDTCRMTNVDILRLGTGVNISPPSGNVVQWVFGESVAADTCYSNGWVINPSSGGIAQGIQLVNCWGSSCAATGFEVRGGYNIQFTACRAFNNALAGWQFVGSVAHFSMDACVASGNGTTSANVPGIYVGPGIGNFSIRNCTAAQVQGFGNTQNFGIIVDSGTGGNYMIVNNYTHGNVVSGVSDYGTGPNRLVGSNLT</sequence>